<dbReference type="Proteomes" id="UP001387447">
    <property type="component" value="Unassembled WGS sequence"/>
</dbReference>
<keyword evidence="2" id="KW-1185">Reference proteome</keyword>
<protein>
    <submittedName>
        <fullName evidence="1">Uncharacterized protein</fullName>
    </submittedName>
</protein>
<comment type="caution">
    <text evidence="1">The sequence shown here is derived from an EMBL/GenBank/DDBJ whole genome shotgun (WGS) entry which is preliminary data.</text>
</comment>
<reference evidence="1 2" key="1">
    <citation type="journal article" date="2024" name="Front. Microbiol.">
        <title>Transcriptomic insights into the dominance of two phototrophs throughout the water column of a tropical hypersaline-alkaline crater lake (Dziani Dzaha, Mayotte).</title>
        <authorList>
            <person name="Duperron S."/>
            <person name="Halary S."/>
            <person name="Bouly J.-P."/>
            <person name="Roussel T."/>
            <person name="Hugoni M."/>
            <person name="Bruto M."/>
            <person name="Oger P."/>
            <person name="Duval C."/>
            <person name="Woo A."/>
            <person name="Jezequiel D."/>
            <person name="Ader M."/>
            <person name="Leboulanger C."/>
            <person name="Agogue H."/>
            <person name="Grossi V."/>
            <person name="Trousselier M."/>
            <person name="Bernard C."/>
        </authorList>
    </citation>
    <scope>NUCLEOTIDE SEQUENCE [LARGE SCALE GENOMIC DNA]</scope>
    <source>
        <strain evidence="1 2">PMC 851.14</strain>
    </source>
</reference>
<sequence length="40" mass="4452">MAVVASGSRFYFTPSVPRFNPGVVIPKTGGGYRRYSRRNC</sequence>
<accession>A0ABU9EV61</accession>
<evidence type="ECO:0000313" key="2">
    <source>
        <dbReference type="Proteomes" id="UP001387447"/>
    </source>
</evidence>
<dbReference type="EMBL" id="JBBWYZ010000023">
    <property type="protein sequence ID" value="MEK9514555.1"/>
    <property type="molecule type" value="Genomic_DNA"/>
</dbReference>
<name>A0ABU9EV61_LIMFS</name>
<proteinExistence type="predicted"/>
<gene>
    <name evidence="1" type="ORF">AAEJ74_23580</name>
</gene>
<organism evidence="1 2">
    <name type="scientific">Limnospira fusiformis PMC 851.14</name>
    <dbReference type="NCBI Taxonomy" id="2219512"/>
    <lineage>
        <taxon>Bacteria</taxon>
        <taxon>Bacillati</taxon>
        <taxon>Cyanobacteriota</taxon>
        <taxon>Cyanophyceae</taxon>
        <taxon>Oscillatoriophycideae</taxon>
        <taxon>Oscillatoriales</taxon>
        <taxon>Sirenicapillariaceae</taxon>
        <taxon>Limnospira</taxon>
    </lineage>
</organism>
<evidence type="ECO:0000313" key="1">
    <source>
        <dbReference type="EMBL" id="MEK9514555.1"/>
    </source>
</evidence>